<dbReference type="Pfam" id="PF10502">
    <property type="entry name" value="Peptidase_S26"/>
    <property type="match status" value="1"/>
</dbReference>
<dbReference type="InterPro" id="IPR000223">
    <property type="entry name" value="Pept_S26A_signal_pept_1"/>
</dbReference>
<dbReference type="NCBIfam" id="TIGR02227">
    <property type="entry name" value="sigpep_I_bact"/>
    <property type="match status" value="1"/>
</dbReference>
<evidence type="ECO:0000313" key="7">
    <source>
        <dbReference type="Proteomes" id="UP000199158"/>
    </source>
</evidence>
<keyword evidence="4" id="KW-1133">Transmembrane helix</keyword>
<keyword evidence="4" id="KW-0645">Protease</keyword>
<dbReference type="PANTHER" id="PTHR43390">
    <property type="entry name" value="SIGNAL PEPTIDASE I"/>
    <property type="match status" value="1"/>
</dbReference>
<dbReference type="EC" id="3.4.21.89" evidence="4"/>
<dbReference type="GO" id="GO:0009003">
    <property type="term" value="F:signal peptidase activity"/>
    <property type="evidence" value="ECO:0007669"/>
    <property type="project" value="UniProtKB-EC"/>
</dbReference>
<dbReference type="STRING" id="474960.SAMN05216180_2180"/>
<dbReference type="EMBL" id="FOCG01000002">
    <property type="protein sequence ID" value="SEM95290.1"/>
    <property type="molecule type" value="Genomic_DNA"/>
</dbReference>
<dbReference type="InterPro" id="IPR036286">
    <property type="entry name" value="LexA/Signal_pep-like_sf"/>
</dbReference>
<dbReference type="Proteomes" id="UP000199158">
    <property type="component" value="Unassembled WGS sequence"/>
</dbReference>
<evidence type="ECO:0000259" key="5">
    <source>
        <dbReference type="Pfam" id="PF10502"/>
    </source>
</evidence>
<dbReference type="SUPFAM" id="SSF51306">
    <property type="entry name" value="LexA/Signal peptidase"/>
    <property type="match status" value="1"/>
</dbReference>
<keyword evidence="4" id="KW-0378">Hydrolase</keyword>
<feature type="active site" evidence="3">
    <location>
        <position position="39"/>
    </location>
</feature>
<evidence type="ECO:0000313" key="6">
    <source>
        <dbReference type="EMBL" id="SEM95290.1"/>
    </source>
</evidence>
<dbReference type="AlphaFoldDB" id="A0A1H8CJV0"/>
<feature type="domain" description="Peptidase S26" evidence="5">
    <location>
        <begin position="9"/>
        <end position="163"/>
    </location>
</feature>
<feature type="active site" evidence="3">
    <location>
        <position position="81"/>
    </location>
</feature>
<keyword evidence="4" id="KW-0472">Membrane</keyword>
<dbReference type="PANTHER" id="PTHR43390:SF1">
    <property type="entry name" value="CHLOROPLAST PROCESSING PEPTIDASE"/>
    <property type="match status" value="1"/>
</dbReference>
<comment type="catalytic activity">
    <reaction evidence="4">
        <text>Cleavage of hydrophobic, N-terminal signal or leader sequences from secreted and periplasmic proteins.</text>
        <dbReference type="EC" id="3.4.21.89"/>
    </reaction>
</comment>
<dbReference type="OrthoDB" id="9802919at2"/>
<dbReference type="RefSeq" id="WP_092754935.1">
    <property type="nucleotide sequence ID" value="NZ_FOCG01000002.1"/>
</dbReference>
<dbReference type="Gene3D" id="2.10.109.10">
    <property type="entry name" value="Umud Fragment, subunit A"/>
    <property type="match status" value="1"/>
</dbReference>
<dbReference type="GO" id="GO:0004252">
    <property type="term" value="F:serine-type endopeptidase activity"/>
    <property type="evidence" value="ECO:0007669"/>
    <property type="project" value="InterPro"/>
</dbReference>
<evidence type="ECO:0000256" key="2">
    <source>
        <dbReference type="ARBA" id="ARBA00009370"/>
    </source>
</evidence>
<proteinExistence type="inferred from homology"/>
<evidence type="ECO:0000256" key="4">
    <source>
        <dbReference type="RuleBase" id="RU362042"/>
    </source>
</evidence>
<organism evidence="6 7">
    <name type="scientific">Hydrogenoanaerobacterium saccharovorans</name>
    <dbReference type="NCBI Taxonomy" id="474960"/>
    <lineage>
        <taxon>Bacteria</taxon>
        <taxon>Bacillati</taxon>
        <taxon>Bacillota</taxon>
        <taxon>Clostridia</taxon>
        <taxon>Eubacteriales</taxon>
        <taxon>Oscillospiraceae</taxon>
        <taxon>Hydrogenoanaerobacterium</taxon>
    </lineage>
</organism>
<reference evidence="6 7" key="1">
    <citation type="submission" date="2016-10" db="EMBL/GenBank/DDBJ databases">
        <authorList>
            <person name="de Groot N.N."/>
        </authorList>
    </citation>
    <scope>NUCLEOTIDE SEQUENCE [LARGE SCALE GENOMIC DNA]</scope>
    <source>
        <strain evidence="6 7">CGMCC 1.5070</strain>
    </source>
</reference>
<feature type="transmembrane region" description="Helical" evidence="4">
    <location>
        <begin position="12"/>
        <end position="35"/>
    </location>
</feature>
<evidence type="ECO:0000256" key="3">
    <source>
        <dbReference type="PIRSR" id="PIRSR600223-1"/>
    </source>
</evidence>
<protein>
    <recommendedName>
        <fullName evidence="4">Signal peptidase I</fullName>
        <ecNumber evidence="4">3.4.21.89</ecNumber>
    </recommendedName>
</protein>
<dbReference type="GO" id="GO:0005886">
    <property type="term" value="C:plasma membrane"/>
    <property type="evidence" value="ECO:0007669"/>
    <property type="project" value="UniProtKB-SubCell"/>
</dbReference>
<comment type="similarity">
    <text evidence="2 4">Belongs to the peptidase S26 family.</text>
</comment>
<name>A0A1H8CJV0_9FIRM</name>
<dbReference type="CDD" id="cd06530">
    <property type="entry name" value="S26_SPase_I"/>
    <property type="match status" value="1"/>
</dbReference>
<comment type="subcellular location">
    <subcellularLocation>
        <location evidence="1">Cell membrane</location>
        <topology evidence="1">Single-pass type II membrane protein</topology>
    </subcellularLocation>
    <subcellularLocation>
        <location evidence="4">Membrane</location>
        <topology evidence="4">Single-pass type II membrane protein</topology>
    </subcellularLocation>
</comment>
<dbReference type="GO" id="GO:0006465">
    <property type="term" value="P:signal peptide processing"/>
    <property type="evidence" value="ECO:0007669"/>
    <property type="project" value="InterPro"/>
</dbReference>
<keyword evidence="4" id="KW-0812">Transmembrane</keyword>
<accession>A0A1H8CJV0</accession>
<keyword evidence="7" id="KW-1185">Reference proteome</keyword>
<gene>
    <name evidence="6" type="ORF">SAMN05216180_2180</name>
</gene>
<dbReference type="InterPro" id="IPR019533">
    <property type="entry name" value="Peptidase_S26"/>
</dbReference>
<sequence>MDTFKRVLKEWVIPFALEILVIVLIVKFICFFAVVPTGSMIPTVDEHSWLFATRMYNPEKNVKRGDILVFRSDEMDQTLLKRCIGLPGEEITLDEEGKLYINGEYYEEPYVVNKLAEPAKFRIPQGHYLFLGDNRSGSLDARYWDEPYISADKIMGKARFTIWPFKNFGPLK</sequence>
<dbReference type="PRINTS" id="PR00727">
    <property type="entry name" value="LEADERPTASE"/>
</dbReference>
<evidence type="ECO:0000256" key="1">
    <source>
        <dbReference type="ARBA" id="ARBA00004401"/>
    </source>
</evidence>